<dbReference type="Pfam" id="PF13276">
    <property type="entry name" value="HTH_21"/>
    <property type="match status" value="1"/>
</dbReference>
<proteinExistence type="predicted"/>
<evidence type="ECO:0000313" key="4">
    <source>
        <dbReference type="Proteomes" id="UP000654471"/>
    </source>
</evidence>
<evidence type="ECO:0000313" key="3">
    <source>
        <dbReference type="EMBL" id="GGU80118.1"/>
    </source>
</evidence>
<dbReference type="EMBL" id="BMRP01000020">
    <property type="protein sequence ID" value="GGU80118.1"/>
    <property type="molecule type" value="Genomic_DNA"/>
</dbReference>
<accession>A0ABQ2VCJ7</accession>
<feature type="domain" description="HTH-like" evidence="2">
    <location>
        <begin position="102"/>
        <end position="156"/>
    </location>
</feature>
<name>A0ABQ2VCJ7_9ACTN</name>
<protein>
    <recommendedName>
        <fullName evidence="2">HTH-like domain-containing protein</fullName>
    </recommendedName>
</protein>
<dbReference type="InterPro" id="IPR025948">
    <property type="entry name" value="HTH-like_dom"/>
</dbReference>
<reference evidence="4" key="1">
    <citation type="journal article" date="2019" name="Int. J. Syst. Evol. Microbiol.">
        <title>The Global Catalogue of Microorganisms (GCM) 10K type strain sequencing project: providing services to taxonomists for standard genome sequencing and annotation.</title>
        <authorList>
            <consortium name="The Broad Institute Genomics Platform"/>
            <consortium name="The Broad Institute Genome Sequencing Center for Infectious Disease"/>
            <person name="Wu L."/>
            <person name="Ma J."/>
        </authorList>
    </citation>
    <scope>NUCLEOTIDE SEQUENCE [LARGE SCALE GENOMIC DNA]</scope>
    <source>
        <strain evidence="4">JCM 3399</strain>
    </source>
</reference>
<feature type="region of interest" description="Disordered" evidence="1">
    <location>
        <begin position="68"/>
        <end position="89"/>
    </location>
</feature>
<dbReference type="Proteomes" id="UP000654471">
    <property type="component" value="Unassembled WGS sequence"/>
</dbReference>
<keyword evidence="4" id="KW-1185">Reference proteome</keyword>
<organism evidence="3 4">
    <name type="scientific">Streptomyces albospinus</name>
    <dbReference type="NCBI Taxonomy" id="285515"/>
    <lineage>
        <taxon>Bacteria</taxon>
        <taxon>Bacillati</taxon>
        <taxon>Actinomycetota</taxon>
        <taxon>Actinomycetes</taxon>
        <taxon>Kitasatosporales</taxon>
        <taxon>Streptomycetaceae</taxon>
        <taxon>Streptomyces</taxon>
    </lineage>
</organism>
<gene>
    <name evidence="3" type="ORF">GCM10010211_52800</name>
</gene>
<evidence type="ECO:0000259" key="2">
    <source>
        <dbReference type="Pfam" id="PF13276"/>
    </source>
</evidence>
<evidence type="ECO:0000256" key="1">
    <source>
        <dbReference type="SAM" id="MobiDB-lite"/>
    </source>
</evidence>
<feature type="region of interest" description="Disordered" evidence="1">
    <location>
        <begin position="148"/>
        <end position="185"/>
    </location>
</feature>
<sequence length="185" mass="19901">MTKWHSAVAPAAHITAGLLALVGGITLTGPGAVPGASARTIAALGAAGHLRPSPPAASLLTSAQGPNYRPWPRSSAARGPSESWFSTWRDRPTTGREIRRGRLTDEIRRIFHDAGGSWSPPKIRITLVREGRRVSMNTVAKLMAELGLAGQKNHRRRSLTRQTGGRPGLGPPRRHRRRSGPSVVR</sequence>
<comment type="caution">
    <text evidence="3">The sequence shown here is derived from an EMBL/GenBank/DDBJ whole genome shotgun (WGS) entry which is preliminary data.</text>
</comment>